<dbReference type="Gene3D" id="2.70.150.10">
    <property type="entry name" value="Calcium-transporting ATPase, cytoplasmic transduction domain A"/>
    <property type="match status" value="1"/>
</dbReference>
<dbReference type="GO" id="GO:0015677">
    <property type="term" value="P:copper ion import"/>
    <property type="evidence" value="ECO:0007669"/>
    <property type="project" value="TreeGrafter"/>
</dbReference>
<dbReference type="GO" id="GO:0006878">
    <property type="term" value="P:intracellular copper ion homeostasis"/>
    <property type="evidence" value="ECO:0007669"/>
    <property type="project" value="TreeGrafter"/>
</dbReference>
<dbReference type="PANTHER" id="PTHR43520:SF8">
    <property type="entry name" value="P-TYPE CU(+) TRANSPORTER"/>
    <property type="match status" value="1"/>
</dbReference>
<dbReference type="GO" id="GO:0043682">
    <property type="term" value="F:P-type divalent copper transporter activity"/>
    <property type="evidence" value="ECO:0007669"/>
    <property type="project" value="TreeGrafter"/>
</dbReference>
<dbReference type="GO" id="GO:0005886">
    <property type="term" value="C:plasma membrane"/>
    <property type="evidence" value="ECO:0007669"/>
    <property type="project" value="TreeGrafter"/>
</dbReference>
<evidence type="ECO:0000259" key="8">
    <source>
        <dbReference type="Pfam" id="PF00122"/>
    </source>
</evidence>
<evidence type="ECO:0000256" key="4">
    <source>
        <dbReference type="ARBA" id="ARBA00022967"/>
    </source>
</evidence>
<keyword evidence="6 7" id="KW-0472">Membrane</keyword>
<dbReference type="GO" id="GO:0005507">
    <property type="term" value="F:copper ion binding"/>
    <property type="evidence" value="ECO:0007669"/>
    <property type="project" value="TreeGrafter"/>
</dbReference>
<proteinExistence type="predicted"/>
<evidence type="ECO:0000256" key="1">
    <source>
        <dbReference type="ARBA" id="ARBA00004370"/>
    </source>
</evidence>
<dbReference type="GO" id="GO:0005802">
    <property type="term" value="C:trans-Golgi network"/>
    <property type="evidence" value="ECO:0007669"/>
    <property type="project" value="TreeGrafter"/>
</dbReference>
<reference evidence="9" key="1">
    <citation type="submission" date="2017-02" db="UniProtKB">
        <authorList>
            <consortium name="WormBaseParasite"/>
        </authorList>
    </citation>
    <scope>IDENTIFICATION</scope>
</reference>
<evidence type="ECO:0000256" key="3">
    <source>
        <dbReference type="ARBA" id="ARBA00022723"/>
    </source>
</evidence>
<accession>A0A0R3WZ04</accession>
<dbReference type="InterPro" id="IPR059000">
    <property type="entry name" value="ATPase_P-type_domA"/>
</dbReference>
<dbReference type="PANTHER" id="PTHR43520">
    <property type="entry name" value="ATP7, ISOFORM B"/>
    <property type="match status" value="1"/>
</dbReference>
<dbReference type="Pfam" id="PF00122">
    <property type="entry name" value="E1-E2_ATPase"/>
    <property type="match status" value="1"/>
</dbReference>
<evidence type="ECO:0000256" key="6">
    <source>
        <dbReference type="ARBA" id="ARBA00023136"/>
    </source>
</evidence>
<dbReference type="InterPro" id="IPR008250">
    <property type="entry name" value="ATPase_P-typ_transduc_dom_A_sf"/>
</dbReference>
<evidence type="ECO:0000256" key="5">
    <source>
        <dbReference type="ARBA" id="ARBA00022989"/>
    </source>
</evidence>
<keyword evidence="4" id="KW-1278">Translocase</keyword>
<dbReference type="GO" id="GO:0060003">
    <property type="term" value="P:copper ion export"/>
    <property type="evidence" value="ECO:0007669"/>
    <property type="project" value="TreeGrafter"/>
</dbReference>
<dbReference type="FunFam" id="2.70.150.10:FF:000002">
    <property type="entry name" value="Copper-transporting ATPase 1, putative"/>
    <property type="match status" value="1"/>
</dbReference>
<feature type="domain" description="P-type ATPase A" evidence="8">
    <location>
        <begin position="37"/>
        <end position="125"/>
    </location>
</feature>
<dbReference type="AlphaFoldDB" id="A0A0R3WZ04"/>
<sequence length="199" mass="21497">LFSLQAKEATLMEPQGGPLNPSIREKQLTFDALQHYQERCIPVELVQRGDIIKILPGEKVPVDGHVVLGTSSCDESMLTGESMPVPKTVGNVVVGGAINLTSLLYVQATHIGSESTLAQIIALIEDAQSSKAPIQQLADRISAIFVPCIIFLSLASLIFWVVLGFSRPSSIPGYTVSIIALLCERCMYKFGFIDKGHTA</sequence>
<keyword evidence="2 7" id="KW-0812">Transmembrane</keyword>
<dbReference type="WBParaSite" id="TTAC_0000599401-mRNA-1">
    <property type="protein sequence ID" value="TTAC_0000599401-mRNA-1"/>
    <property type="gene ID" value="TTAC_0000599401"/>
</dbReference>
<dbReference type="SUPFAM" id="SSF81653">
    <property type="entry name" value="Calcium ATPase, transduction domain A"/>
    <property type="match status" value="1"/>
</dbReference>
<evidence type="ECO:0000256" key="7">
    <source>
        <dbReference type="SAM" id="Phobius"/>
    </source>
</evidence>
<keyword evidence="5 7" id="KW-1133">Transmembrane helix</keyword>
<keyword evidence="3" id="KW-0479">Metal-binding</keyword>
<dbReference type="STRING" id="6205.A0A0R3WZ04"/>
<evidence type="ECO:0000313" key="9">
    <source>
        <dbReference type="WBParaSite" id="TTAC_0000599401-mRNA-1"/>
    </source>
</evidence>
<protein>
    <submittedName>
        <fullName evidence="9">Cation_ATPase_N domain-containing protein</fullName>
    </submittedName>
</protein>
<organism evidence="9">
    <name type="scientific">Hydatigena taeniaeformis</name>
    <name type="common">Feline tapeworm</name>
    <name type="synonym">Taenia taeniaeformis</name>
    <dbReference type="NCBI Taxonomy" id="6205"/>
    <lineage>
        <taxon>Eukaryota</taxon>
        <taxon>Metazoa</taxon>
        <taxon>Spiralia</taxon>
        <taxon>Lophotrochozoa</taxon>
        <taxon>Platyhelminthes</taxon>
        <taxon>Cestoda</taxon>
        <taxon>Eucestoda</taxon>
        <taxon>Cyclophyllidea</taxon>
        <taxon>Taeniidae</taxon>
        <taxon>Hydatigera</taxon>
    </lineage>
</organism>
<comment type="subcellular location">
    <subcellularLocation>
        <location evidence="1">Membrane</location>
    </subcellularLocation>
</comment>
<name>A0A0R3WZ04_HYDTA</name>
<feature type="transmembrane region" description="Helical" evidence="7">
    <location>
        <begin position="141"/>
        <end position="165"/>
    </location>
</feature>
<evidence type="ECO:0000256" key="2">
    <source>
        <dbReference type="ARBA" id="ARBA00022692"/>
    </source>
</evidence>